<evidence type="ECO:0000313" key="4">
    <source>
        <dbReference type="EMBL" id="RGB92718.1"/>
    </source>
</evidence>
<evidence type="ECO:0000313" key="3">
    <source>
        <dbReference type="EMBL" id="RAW48696.1"/>
    </source>
</evidence>
<sequence>MKRFLGIFATALLFLFLFTFFGGSYFLDIQHHFYAWMFPVSLGIAFVIWAFWRLDDKVEALQKRVDELEAARQKTDEAK</sequence>
<dbReference type="RefSeq" id="WP_158394784.1">
    <property type="nucleotide sequence ID" value="NZ_CP026548.1"/>
</dbReference>
<feature type="coiled-coil region" evidence="1">
    <location>
        <begin position="51"/>
        <end position="78"/>
    </location>
</feature>
<proteinExistence type="predicted"/>
<reference evidence="4 6" key="2">
    <citation type="submission" date="2018-08" db="EMBL/GenBank/DDBJ databases">
        <title>A genome reference for cultivated species of the human gut microbiota.</title>
        <authorList>
            <person name="Zou Y."/>
            <person name="Xue W."/>
            <person name="Luo G."/>
        </authorList>
    </citation>
    <scope>NUCLEOTIDE SEQUENCE [LARGE SCALE GENOMIC DNA]</scope>
    <source>
        <strain evidence="4 6">AF32-8AC</strain>
    </source>
</reference>
<dbReference type="AlphaFoldDB" id="A0A329TJI7"/>
<organism evidence="4 6">
    <name type="scientific">Faecalibacterium prausnitzii</name>
    <dbReference type="NCBI Taxonomy" id="853"/>
    <lineage>
        <taxon>Bacteria</taxon>
        <taxon>Bacillati</taxon>
        <taxon>Bacillota</taxon>
        <taxon>Clostridia</taxon>
        <taxon>Eubacteriales</taxon>
        <taxon>Oscillospiraceae</taxon>
        <taxon>Faecalibacterium</taxon>
    </lineage>
</organism>
<feature type="transmembrane region" description="Helical" evidence="2">
    <location>
        <begin position="33"/>
        <end position="54"/>
    </location>
</feature>
<feature type="transmembrane region" description="Helical" evidence="2">
    <location>
        <begin position="7"/>
        <end position="27"/>
    </location>
</feature>
<evidence type="ECO:0000313" key="6">
    <source>
        <dbReference type="Proteomes" id="UP000260991"/>
    </source>
</evidence>
<dbReference type="Proteomes" id="UP000260991">
    <property type="component" value="Unassembled WGS sequence"/>
</dbReference>
<evidence type="ECO:0000313" key="5">
    <source>
        <dbReference type="Proteomes" id="UP000250997"/>
    </source>
</evidence>
<comment type="caution">
    <text evidence="4">The sequence shown here is derived from an EMBL/GenBank/DDBJ whole genome shotgun (WGS) entry which is preliminary data.</text>
</comment>
<evidence type="ECO:0000256" key="2">
    <source>
        <dbReference type="SAM" id="Phobius"/>
    </source>
</evidence>
<protein>
    <submittedName>
        <fullName evidence="4">Uncharacterized protein</fullName>
    </submittedName>
</protein>
<dbReference type="Proteomes" id="UP000250997">
    <property type="component" value="Unassembled WGS sequence"/>
</dbReference>
<evidence type="ECO:0000256" key="1">
    <source>
        <dbReference type="SAM" id="Coils"/>
    </source>
</evidence>
<keyword evidence="2" id="KW-0812">Transmembrane</keyword>
<name>A0A329TJI7_9FIRM</name>
<keyword evidence="1" id="KW-0175">Coiled coil</keyword>
<dbReference type="EMBL" id="PRLA01000008">
    <property type="protein sequence ID" value="RAW48696.1"/>
    <property type="molecule type" value="Genomic_DNA"/>
</dbReference>
<reference evidence="3 5" key="1">
    <citation type="submission" date="2018-02" db="EMBL/GenBank/DDBJ databases">
        <title>Complete genome sequencing of Faecalibacterium prausnitzii strains isolated from the human gut.</title>
        <authorList>
            <person name="Fitzgerald B.C."/>
            <person name="Shkoporov A.N."/>
            <person name="Ross P.R."/>
            <person name="Hill C."/>
        </authorList>
    </citation>
    <scope>NUCLEOTIDE SEQUENCE [LARGE SCALE GENOMIC DNA]</scope>
    <source>
        <strain evidence="3 5">APC942/18-1</strain>
    </source>
</reference>
<keyword evidence="2" id="KW-0472">Membrane</keyword>
<keyword evidence="2" id="KW-1133">Transmembrane helix</keyword>
<accession>A0A329TJI7</accession>
<dbReference type="EMBL" id="QVER01000003">
    <property type="protein sequence ID" value="RGB92718.1"/>
    <property type="molecule type" value="Genomic_DNA"/>
</dbReference>
<gene>
    <name evidence="3" type="ORF">C4N27_10810</name>
    <name evidence="4" type="ORF">DWZ46_03330</name>
</gene>